<evidence type="ECO:0000256" key="3">
    <source>
        <dbReference type="SAM" id="SignalP"/>
    </source>
</evidence>
<proteinExistence type="predicted"/>
<gene>
    <name evidence="4" type="ORF">BDEG_28562</name>
</gene>
<sequence>MKLAVTVLASILLACSVTTATPANPSAFVGIVPEYRTISYQEATRLVDTSRLSEDDARLIEGHLETDRKRQEMRKVCVLAKSKELDQKILVAWLNKKHFRLLHKLLKNKNDPTYQKKLQNSRLELKEAREKLKELEEKREKLEHDFFVFRLPLYSIRENIARRLFGYGMDLASFYSCVEFLKFNRGFLESIYESLTLRLNQQSESEQASTSGTQSSSQHHESPSSSSEASTVQSTQTSSSTQITTCCIQ</sequence>
<evidence type="ECO:0000313" key="5">
    <source>
        <dbReference type="Proteomes" id="UP000077115"/>
    </source>
</evidence>
<accession>A0A177WZV8</accession>
<reference evidence="4 5" key="2">
    <citation type="submission" date="2016-05" db="EMBL/GenBank/DDBJ databases">
        <title>Lineage-specific infection strategies underlie the spectrum of fungal disease in amphibians.</title>
        <authorList>
            <person name="Cuomo C.A."/>
            <person name="Farrer R.A."/>
            <person name="James T."/>
            <person name="Longcore J."/>
            <person name="Birren B."/>
        </authorList>
    </citation>
    <scope>NUCLEOTIDE SEQUENCE [LARGE SCALE GENOMIC DNA]</scope>
    <source>
        <strain evidence="4 5">JEL423</strain>
    </source>
</reference>
<dbReference type="PROSITE" id="PS51257">
    <property type="entry name" value="PROKAR_LIPOPROTEIN"/>
    <property type="match status" value="1"/>
</dbReference>
<evidence type="ECO:0000256" key="2">
    <source>
        <dbReference type="SAM" id="MobiDB-lite"/>
    </source>
</evidence>
<feature type="region of interest" description="Disordered" evidence="2">
    <location>
        <begin position="203"/>
        <end position="249"/>
    </location>
</feature>
<name>A0A177WZV8_BATDL</name>
<feature type="chain" id="PRO_5008078066" evidence="3">
    <location>
        <begin position="21"/>
        <end position="249"/>
    </location>
</feature>
<feature type="signal peptide" evidence="3">
    <location>
        <begin position="1"/>
        <end position="20"/>
    </location>
</feature>
<dbReference type="Proteomes" id="UP000077115">
    <property type="component" value="Unassembled WGS sequence"/>
</dbReference>
<dbReference type="AlphaFoldDB" id="A0A177WZV8"/>
<reference evidence="4 5" key="1">
    <citation type="submission" date="2006-10" db="EMBL/GenBank/DDBJ databases">
        <title>The Genome Sequence of Batrachochytrium dendrobatidis JEL423.</title>
        <authorList>
            <consortium name="The Broad Institute Genome Sequencing Platform"/>
            <person name="Birren B."/>
            <person name="Lander E."/>
            <person name="Galagan J."/>
            <person name="Cuomo C."/>
            <person name="Devon K."/>
            <person name="Jaffe D."/>
            <person name="Butler J."/>
            <person name="Alvarez P."/>
            <person name="Gnerre S."/>
            <person name="Grabherr M."/>
            <person name="Kleber M."/>
            <person name="Mauceli E."/>
            <person name="Brockman W."/>
            <person name="Young S."/>
            <person name="LaButti K."/>
            <person name="Sykes S."/>
            <person name="DeCaprio D."/>
            <person name="Crawford M."/>
            <person name="Koehrsen M."/>
            <person name="Engels R."/>
            <person name="Montgomery P."/>
            <person name="Pearson M."/>
            <person name="Howarth C."/>
            <person name="Larson L."/>
            <person name="White J."/>
            <person name="O'Leary S."/>
            <person name="Kodira C."/>
            <person name="Zeng Q."/>
            <person name="Yandava C."/>
            <person name="Alvarado L."/>
            <person name="Longcore J."/>
            <person name="James T."/>
        </authorList>
    </citation>
    <scope>NUCLEOTIDE SEQUENCE [LARGE SCALE GENOMIC DNA]</scope>
    <source>
        <strain evidence="4 5">JEL423</strain>
    </source>
</reference>
<keyword evidence="1" id="KW-0175">Coiled coil</keyword>
<protein>
    <submittedName>
        <fullName evidence="4">Uncharacterized protein</fullName>
    </submittedName>
</protein>
<keyword evidence="3" id="KW-0732">Signal</keyword>
<feature type="coiled-coil region" evidence="1">
    <location>
        <begin position="115"/>
        <end position="145"/>
    </location>
</feature>
<evidence type="ECO:0000313" key="4">
    <source>
        <dbReference type="EMBL" id="OAJ45422.1"/>
    </source>
</evidence>
<dbReference type="EMBL" id="DS022316">
    <property type="protein sequence ID" value="OAJ45422.1"/>
    <property type="molecule type" value="Genomic_DNA"/>
</dbReference>
<organism evidence="4 5">
    <name type="scientific">Batrachochytrium dendrobatidis (strain JEL423)</name>
    <dbReference type="NCBI Taxonomy" id="403673"/>
    <lineage>
        <taxon>Eukaryota</taxon>
        <taxon>Fungi</taxon>
        <taxon>Fungi incertae sedis</taxon>
        <taxon>Chytridiomycota</taxon>
        <taxon>Chytridiomycota incertae sedis</taxon>
        <taxon>Chytridiomycetes</taxon>
        <taxon>Rhizophydiales</taxon>
        <taxon>Rhizophydiales incertae sedis</taxon>
        <taxon>Batrachochytrium</taxon>
    </lineage>
</organism>
<dbReference type="VEuPathDB" id="FungiDB:BDEG_28562"/>
<evidence type="ECO:0000256" key="1">
    <source>
        <dbReference type="SAM" id="Coils"/>
    </source>
</evidence>